<name>A0ABN9CL72_9NEOB</name>
<evidence type="ECO:0000256" key="7">
    <source>
        <dbReference type="ARBA" id="ARBA00023011"/>
    </source>
</evidence>
<evidence type="ECO:0000256" key="10">
    <source>
        <dbReference type="ARBA" id="ARBA00033130"/>
    </source>
</evidence>
<evidence type="ECO:0000256" key="11">
    <source>
        <dbReference type="ARBA" id="ARBA00049887"/>
    </source>
</evidence>
<dbReference type="SUPFAM" id="SSF53901">
    <property type="entry name" value="Thiolase-like"/>
    <property type="match status" value="2"/>
</dbReference>
<proteinExistence type="inferred from homology"/>
<keyword evidence="8 12" id="KW-1207">Sterol metabolism</keyword>
<dbReference type="InterPro" id="IPR013528">
    <property type="entry name" value="HMG_CoA_synth_N"/>
</dbReference>
<sequence>MPGSLPASAEASWPKDVGIVALEIYFPAQYVDQEELEKFDGVGAGKYTIGLGQSKMGFCSDREDINSLCLTVVQKLMERNNLSYDCIGRLEVGTETIIDKSKSVKTVLMQLFEESGNTDVEGIDTTNACYGGTAALFNAVNWVESSSWDGRYALVVAGDIAVYATGSARPTGGAGAVAMLVGPNATLILERGLRGTHMQHAYDFYKPDMVSEYPVVDGKLSIQCYLSALDRCYSTYRRKIRAQWQKEGNDKPFTLEDFGFMVFHSPYCKLVQKSLARLLLNDFISDSTPDTESGVYAGLDSFQDVKLEDTYFDRDVEKAFLKASSEMFNDKTQASLLVSRENGNMYTPSVYGCLASVLAQYSPQELAGQRIGVFSYGSGFAATLYSIRVTQDATPGSSLDRMTSSLSDLKARLDSRRNVSPSVFADNMKLREETHHLANYIPQGSVDDLFAGTWYLVRVDEKHRRYYARTSSLNDGPLEAALESVHSTNASEHFPSPAKKVPRIPTASEAEAISVSNGEH</sequence>
<evidence type="ECO:0000256" key="9">
    <source>
        <dbReference type="ARBA" id="ARBA00023221"/>
    </source>
</evidence>
<dbReference type="InterPro" id="IPR010122">
    <property type="entry name" value="HMG_CoA_synthase_euk"/>
</dbReference>
<feature type="region of interest" description="Disordered" evidence="13">
    <location>
        <begin position="486"/>
        <end position="520"/>
    </location>
</feature>
<keyword evidence="7 12" id="KW-0756">Sterol biosynthesis</keyword>
<comment type="pathway">
    <text evidence="1 12">Metabolic intermediate biosynthesis; (R)-mevalonate biosynthesis; (R)-mevalonate from acetyl-CoA: step 2/3.</text>
</comment>
<accession>A0ABN9CL72</accession>
<keyword evidence="9 12" id="KW-0753">Steroid metabolism</keyword>
<reference evidence="16" key="1">
    <citation type="submission" date="2023-05" db="EMBL/GenBank/DDBJ databases">
        <authorList>
            <person name="Stuckert A."/>
        </authorList>
    </citation>
    <scope>NUCLEOTIDE SEQUENCE</scope>
</reference>
<keyword evidence="17" id="KW-1185">Reference proteome</keyword>
<evidence type="ECO:0000256" key="6">
    <source>
        <dbReference type="ARBA" id="ARBA00022955"/>
    </source>
</evidence>
<dbReference type="InterPro" id="IPR000590">
    <property type="entry name" value="HMG_CoA_synt_AS"/>
</dbReference>
<evidence type="ECO:0000256" key="2">
    <source>
        <dbReference type="ARBA" id="ARBA00007061"/>
    </source>
</evidence>
<dbReference type="InterPro" id="IPR016039">
    <property type="entry name" value="Thiolase-like"/>
</dbReference>
<organism evidence="16 17">
    <name type="scientific">Staurois parvus</name>
    <dbReference type="NCBI Taxonomy" id="386267"/>
    <lineage>
        <taxon>Eukaryota</taxon>
        <taxon>Metazoa</taxon>
        <taxon>Chordata</taxon>
        <taxon>Craniata</taxon>
        <taxon>Vertebrata</taxon>
        <taxon>Euteleostomi</taxon>
        <taxon>Amphibia</taxon>
        <taxon>Batrachia</taxon>
        <taxon>Anura</taxon>
        <taxon>Neobatrachia</taxon>
        <taxon>Ranoidea</taxon>
        <taxon>Ranidae</taxon>
        <taxon>Staurois</taxon>
    </lineage>
</organism>
<dbReference type="PROSITE" id="PS01226">
    <property type="entry name" value="HMG_COA_SYNTHASE"/>
    <property type="match status" value="1"/>
</dbReference>
<keyword evidence="5" id="KW-0152">Cholesterol biosynthesis</keyword>
<keyword evidence="12" id="KW-0443">Lipid metabolism</keyword>
<dbReference type="InterPro" id="IPR013746">
    <property type="entry name" value="HMG_CoA_synt_C_dom"/>
</dbReference>
<evidence type="ECO:0000259" key="14">
    <source>
        <dbReference type="Pfam" id="PF01154"/>
    </source>
</evidence>
<dbReference type="Pfam" id="PF08540">
    <property type="entry name" value="HMG_CoA_synt_C"/>
    <property type="match status" value="1"/>
</dbReference>
<evidence type="ECO:0000259" key="15">
    <source>
        <dbReference type="Pfam" id="PF08540"/>
    </source>
</evidence>
<comment type="function">
    <text evidence="12">Catalyzes the condensation of acetyl-CoA with acetoacetyl-CoA to form HMG-CoA.</text>
</comment>
<dbReference type="EC" id="2.3.3.10" evidence="3 12"/>
<dbReference type="Proteomes" id="UP001162483">
    <property type="component" value="Unassembled WGS sequence"/>
</dbReference>
<keyword evidence="5" id="KW-0153">Cholesterol metabolism</keyword>
<comment type="catalytic activity">
    <reaction evidence="11">
        <text>acetoacetyl-CoA + acetyl-CoA + H2O = (3S)-3-hydroxy-3-methylglutaryl-CoA + CoA + H(+)</text>
        <dbReference type="Rhea" id="RHEA:10188"/>
        <dbReference type="ChEBI" id="CHEBI:15377"/>
        <dbReference type="ChEBI" id="CHEBI:15378"/>
        <dbReference type="ChEBI" id="CHEBI:43074"/>
        <dbReference type="ChEBI" id="CHEBI:57286"/>
        <dbReference type="ChEBI" id="CHEBI:57287"/>
        <dbReference type="ChEBI" id="CHEBI:57288"/>
        <dbReference type="EC" id="2.3.3.10"/>
    </reaction>
    <physiologicalReaction direction="left-to-right" evidence="11">
        <dbReference type="Rhea" id="RHEA:10189"/>
    </physiologicalReaction>
</comment>
<dbReference type="EMBL" id="CATNWA010010650">
    <property type="protein sequence ID" value="CAI9560227.1"/>
    <property type="molecule type" value="Genomic_DNA"/>
</dbReference>
<keyword evidence="6 12" id="KW-0752">Steroid biosynthesis</keyword>
<evidence type="ECO:0000256" key="5">
    <source>
        <dbReference type="ARBA" id="ARBA00022778"/>
    </source>
</evidence>
<evidence type="ECO:0000256" key="3">
    <source>
        <dbReference type="ARBA" id="ARBA00012978"/>
    </source>
</evidence>
<dbReference type="Pfam" id="PF01154">
    <property type="entry name" value="HMG_CoA_synt_N"/>
    <property type="match status" value="1"/>
</dbReference>
<gene>
    <name evidence="16" type="ORF">SPARVUS_LOCUS5219630</name>
</gene>
<keyword evidence="4 12" id="KW-0808">Transferase</keyword>
<feature type="domain" description="Hydroxymethylglutaryl-coenzyme A synthase N-terminal" evidence="14">
    <location>
        <begin position="13"/>
        <end position="185"/>
    </location>
</feature>
<evidence type="ECO:0000313" key="16">
    <source>
        <dbReference type="EMBL" id="CAI9560227.1"/>
    </source>
</evidence>
<evidence type="ECO:0000256" key="13">
    <source>
        <dbReference type="SAM" id="MobiDB-lite"/>
    </source>
</evidence>
<evidence type="ECO:0000256" key="1">
    <source>
        <dbReference type="ARBA" id="ARBA00005218"/>
    </source>
</evidence>
<dbReference type="NCBIfam" id="TIGR01833">
    <property type="entry name" value="HMG-CoA-S_euk"/>
    <property type="match status" value="1"/>
</dbReference>
<dbReference type="PANTHER" id="PTHR43323">
    <property type="entry name" value="3-HYDROXY-3-METHYLGLUTARYL COENZYME A SYNTHASE"/>
    <property type="match status" value="1"/>
</dbReference>
<comment type="caution">
    <text evidence="16">The sequence shown here is derived from an EMBL/GenBank/DDBJ whole genome shotgun (WGS) entry which is preliminary data.</text>
</comment>
<protein>
    <recommendedName>
        <fullName evidence="3 12">Hydroxymethylglutaryl-CoA synthase</fullName>
        <shortName evidence="12">HMG-CoA synthase</shortName>
        <ecNumber evidence="3 12">2.3.3.10</ecNumber>
    </recommendedName>
    <alternativeName>
        <fullName evidence="10 12">3-hydroxy-3-methylglutaryl coenzyme A synthase</fullName>
    </alternativeName>
</protein>
<evidence type="ECO:0000256" key="12">
    <source>
        <dbReference type="RuleBase" id="RU364071"/>
    </source>
</evidence>
<evidence type="ECO:0000256" key="8">
    <source>
        <dbReference type="ARBA" id="ARBA00023166"/>
    </source>
</evidence>
<keyword evidence="12" id="KW-0444">Lipid biosynthesis</keyword>
<feature type="domain" description="Hydroxymethylglutaryl-coenzyme A synthase C-terminal" evidence="15">
    <location>
        <begin position="188"/>
        <end position="469"/>
    </location>
</feature>
<evidence type="ECO:0000256" key="4">
    <source>
        <dbReference type="ARBA" id="ARBA00022679"/>
    </source>
</evidence>
<dbReference type="Gene3D" id="3.40.47.10">
    <property type="match status" value="1"/>
</dbReference>
<comment type="similarity">
    <text evidence="2 12">Belongs to the thiolase-like superfamily. HMG-CoA synthase family.</text>
</comment>
<dbReference type="PANTHER" id="PTHR43323:SF2">
    <property type="entry name" value="HYDROXYMETHYLGLUTARYL-COA SYNTHASE"/>
    <property type="match status" value="1"/>
</dbReference>
<dbReference type="CDD" id="cd00827">
    <property type="entry name" value="init_cond_enzymes"/>
    <property type="match status" value="1"/>
</dbReference>
<evidence type="ECO:0000313" key="17">
    <source>
        <dbReference type="Proteomes" id="UP001162483"/>
    </source>
</evidence>